<keyword evidence="5" id="KW-0966">Cell projection</keyword>
<feature type="transmembrane region" description="Helical" evidence="7">
    <location>
        <begin position="1128"/>
        <end position="1145"/>
    </location>
</feature>
<gene>
    <name evidence="10" type="ORF">SAMN05443244_2464</name>
</gene>
<dbReference type="SUPFAM" id="SSF101898">
    <property type="entry name" value="NHL repeat"/>
    <property type="match status" value="1"/>
</dbReference>
<evidence type="ECO:0000256" key="1">
    <source>
        <dbReference type="ARBA" id="ARBA00004138"/>
    </source>
</evidence>
<proteinExistence type="predicted"/>
<name>A0A1H4P5Z0_9BACT</name>
<keyword evidence="7" id="KW-0812">Transmembrane</keyword>
<evidence type="ECO:0000256" key="2">
    <source>
        <dbReference type="ARBA" id="ARBA00004496"/>
    </source>
</evidence>
<dbReference type="Gene3D" id="2.40.10.500">
    <property type="match status" value="3"/>
</dbReference>
<feature type="region of interest" description="Disordered" evidence="6">
    <location>
        <begin position="1"/>
        <end position="24"/>
    </location>
</feature>
<evidence type="ECO:0000256" key="4">
    <source>
        <dbReference type="ARBA" id="ARBA00023069"/>
    </source>
</evidence>
<dbReference type="GO" id="GO:0005737">
    <property type="term" value="C:cytoplasm"/>
    <property type="evidence" value="ECO:0007669"/>
    <property type="project" value="UniProtKB-SubCell"/>
</dbReference>
<dbReference type="Gene3D" id="2.60.40.10">
    <property type="entry name" value="Immunoglobulins"/>
    <property type="match status" value="4"/>
</dbReference>
<comment type="subcellular location">
    <subcellularLocation>
        <location evidence="1">Cell projection</location>
        <location evidence="1">Cilium</location>
    </subcellularLocation>
    <subcellularLocation>
        <location evidence="2">Cytoplasm</location>
    </subcellularLocation>
</comment>
<dbReference type="Pfam" id="PF15780">
    <property type="entry name" value="ASH"/>
    <property type="match status" value="1"/>
</dbReference>
<evidence type="ECO:0000259" key="9">
    <source>
        <dbReference type="Pfam" id="PF22544"/>
    </source>
</evidence>
<dbReference type="InterPro" id="IPR011042">
    <property type="entry name" value="6-blade_b-propeller_TolB-like"/>
</dbReference>
<evidence type="ECO:0000256" key="3">
    <source>
        <dbReference type="ARBA" id="ARBA00022490"/>
    </source>
</evidence>
<dbReference type="PANTHER" id="PTHR24104:SF25">
    <property type="entry name" value="PROTEIN LIN-41"/>
    <property type="match status" value="1"/>
</dbReference>
<dbReference type="InterPro" id="IPR053879">
    <property type="entry name" value="HYDIN_VesB_CFA65-like_Ig"/>
</dbReference>
<dbReference type="PANTHER" id="PTHR24104">
    <property type="entry name" value="E3 UBIQUITIN-PROTEIN LIGASE NHLRC1-RELATED"/>
    <property type="match status" value="1"/>
</dbReference>
<dbReference type="InterPro" id="IPR031549">
    <property type="entry name" value="ASH"/>
</dbReference>
<keyword evidence="3" id="KW-0963">Cytoplasm</keyword>
<dbReference type="NCBIfam" id="NF012200">
    <property type="entry name" value="choice_anch_D"/>
    <property type="match status" value="3"/>
</dbReference>
<evidence type="ECO:0000256" key="6">
    <source>
        <dbReference type="SAM" id="MobiDB-lite"/>
    </source>
</evidence>
<feature type="domain" description="Abnormal spindle-like microcephaly-associated protein ASH" evidence="8">
    <location>
        <begin position="827"/>
        <end position="913"/>
    </location>
</feature>
<dbReference type="CDD" id="cd05819">
    <property type="entry name" value="NHL"/>
    <property type="match status" value="1"/>
</dbReference>
<dbReference type="SUPFAM" id="SSF63829">
    <property type="entry name" value="Calcium-dependent phosphotriesterase"/>
    <property type="match status" value="1"/>
</dbReference>
<reference evidence="10 11" key="1">
    <citation type="submission" date="2016-10" db="EMBL/GenBank/DDBJ databases">
        <authorList>
            <person name="de Groot N.N."/>
        </authorList>
    </citation>
    <scope>NUCLEOTIDE SEQUENCE [LARGE SCALE GENOMIC DNA]</scope>
    <source>
        <strain evidence="10 11">AB35.6</strain>
    </source>
</reference>
<keyword evidence="7" id="KW-0472">Membrane</keyword>
<protein>
    <submittedName>
        <fullName evidence="10">Sugar lactone lactonase YvrE</fullName>
    </submittedName>
</protein>
<dbReference type="EMBL" id="FNSD01000001">
    <property type="protein sequence ID" value="SEC02881.1"/>
    <property type="molecule type" value="Genomic_DNA"/>
</dbReference>
<feature type="transmembrane region" description="Helical" evidence="7">
    <location>
        <begin position="1152"/>
        <end position="1170"/>
    </location>
</feature>
<dbReference type="GO" id="GO:0008270">
    <property type="term" value="F:zinc ion binding"/>
    <property type="evidence" value="ECO:0007669"/>
    <property type="project" value="UniProtKB-KW"/>
</dbReference>
<evidence type="ECO:0000256" key="7">
    <source>
        <dbReference type="SAM" id="Phobius"/>
    </source>
</evidence>
<dbReference type="AlphaFoldDB" id="A0A1H4P5Z0"/>
<evidence type="ECO:0000313" key="11">
    <source>
        <dbReference type="Proteomes" id="UP000182409"/>
    </source>
</evidence>
<dbReference type="InterPro" id="IPR050952">
    <property type="entry name" value="TRIM-NHL_E3_ligases"/>
</dbReference>
<sequence length="1204" mass="118992">MQTVLNVRSTARPHPDSSAPENRSEQIARVLRGVLKLGTSLAVCLLLSLTAYAQTVVSTTNPAALGEAVDAAGNVYYVSRAAQNIVLKATPTGTGYAESKFFTSTSNVTGNIAIDASGTLFAIEGNKVVRFAPGGGGETSIATLTLPSTFTTGLTLDAAGNVYVTTSTSVMKISSAGTSTVVSGLNSPSSVGVDGSGNLYIVEAGNSRVLKETLTGGSFTQSVLMTGLIGPQGLVVDAVGNVYATDIHHIYKAVPTGGGYTLRLFGYFDAAIPDDLEPQWLAVAQDGNTLYVEGLTVGQPPLLAFPASSVDAARLQFADTALGSTTSQTLTYKFAAAATLGSYRVTTLGATGLDFTDAGGGTCAAATAYAAGASCTVAVTFTPRHAGTRAGAVTLVDNAGAVIADVPVSGTGTGPQIAFIPATGTQVRAGSISYTGIAVDGNGVVYLSDAINQRVLKETPGTGGTYTETVIASGLQGPSGIAVDGAGNLYVTDHPNPITAYRVAVALKFTPNASNGYTQTTVATGLNSPKGITVDGSGNVYIGDIRGDGNSGGVVVRLTPLPGGRYSQAKIAEPDSFGGIAVDGTGTVYTADINGLTAVVPTSSGEFKTSVFSSGNVSPNGSIAVDGAGDVYVSGAGSGANQQISRVKADGNGNYALSVAAGSGVITVDGGGSVYGIGSLYTPAGSVGGVYKADQENAPKLTFPSLAVGTTYGIPTQVQIANIGNSPLIFSVPASGTNPSISANFLNKQQGYSDGCSLLTPTSSTVTLAPGGECRDFVDFAPTVSGAITGALTTTDNNRNVAGATQVIALNGTGSGGTGTTAPQAALSPATGSFGTVVVGSSSAIITFTLSNAGNAALPITSVGISGTNAASFALGTVSCGTSLAASATCTIAVKFTPTAAGPATATLSVNDSVGTQSAALSGTGTTVATPQATLTPATAAFGSVNVGSASALQVFTLTNGGTAALPITSISIVGINASAFTLGTNTCGTTLATGASCTIQVSFRPSAAGSASASLSVVDSVGTQSSTLTGTGTSVAPPVADFSLSVPNPSQTVQRGATATYTLQLLSTTAGANFTSAVTLTATGLPNGATASFTPASLVPGTTQAAAATMTINVPTQVSQARQNPKQAIAAVVSFASLLLLLPLQRRKVAFRLLTLLFAAMLCTAVMSGCGDGVSTATSTSNITVTGTSGAVSHSTTVTLNIN</sequence>
<keyword evidence="4" id="KW-0969">Cilium</keyword>
<feature type="domain" description="HYDIN/VesB/CFA65-like Ig-like" evidence="9">
    <location>
        <begin position="934"/>
        <end position="1028"/>
    </location>
</feature>
<keyword evidence="7" id="KW-1133">Transmembrane helix</keyword>
<evidence type="ECO:0000313" key="10">
    <source>
        <dbReference type="EMBL" id="SEC02881.1"/>
    </source>
</evidence>
<dbReference type="Gene3D" id="2.120.10.30">
    <property type="entry name" value="TolB, C-terminal domain"/>
    <property type="match status" value="1"/>
</dbReference>
<dbReference type="RefSeq" id="WP_170835028.1">
    <property type="nucleotide sequence ID" value="NZ_FNSD01000001.1"/>
</dbReference>
<evidence type="ECO:0000259" key="8">
    <source>
        <dbReference type="Pfam" id="PF15780"/>
    </source>
</evidence>
<accession>A0A1H4P5Z0</accession>
<dbReference type="InterPro" id="IPR013783">
    <property type="entry name" value="Ig-like_fold"/>
</dbReference>
<organism evidence="10 11">
    <name type="scientific">Terriglobus roseus</name>
    <dbReference type="NCBI Taxonomy" id="392734"/>
    <lineage>
        <taxon>Bacteria</taxon>
        <taxon>Pseudomonadati</taxon>
        <taxon>Acidobacteriota</taxon>
        <taxon>Terriglobia</taxon>
        <taxon>Terriglobales</taxon>
        <taxon>Acidobacteriaceae</taxon>
        <taxon>Terriglobus</taxon>
    </lineage>
</organism>
<evidence type="ECO:0000256" key="5">
    <source>
        <dbReference type="ARBA" id="ARBA00023273"/>
    </source>
</evidence>
<dbReference type="Proteomes" id="UP000182409">
    <property type="component" value="Unassembled WGS sequence"/>
</dbReference>
<dbReference type="Pfam" id="PF22544">
    <property type="entry name" value="HYDIN_VesB_CFA65-like_Ig"/>
    <property type="match status" value="1"/>
</dbReference>